<evidence type="ECO:0000313" key="5">
    <source>
        <dbReference type="Proteomes" id="UP000332933"/>
    </source>
</evidence>
<evidence type="ECO:0000256" key="2">
    <source>
        <dbReference type="SAM" id="SignalP"/>
    </source>
</evidence>
<dbReference type="EMBL" id="VJMH01005095">
    <property type="protein sequence ID" value="KAF0701259.1"/>
    <property type="molecule type" value="Genomic_DNA"/>
</dbReference>
<proteinExistence type="predicted"/>
<keyword evidence="1" id="KW-1133">Transmembrane helix</keyword>
<keyword evidence="1" id="KW-0472">Membrane</keyword>
<accession>A0A485KJR6</accession>
<reference evidence="3" key="2">
    <citation type="submission" date="2019-06" db="EMBL/GenBank/DDBJ databases">
        <title>Genomics analysis of Aphanomyces spp. identifies a new class of oomycete effector associated with host adaptation.</title>
        <authorList>
            <person name="Gaulin E."/>
        </authorList>
    </citation>
    <scope>NUCLEOTIDE SEQUENCE</scope>
    <source>
        <strain evidence="3">CBS 578.67</strain>
    </source>
</reference>
<protein>
    <submittedName>
        <fullName evidence="4">Aste57867_8253 protein</fullName>
    </submittedName>
</protein>
<dbReference type="AlphaFoldDB" id="A0A485KJR6"/>
<feature type="transmembrane region" description="Helical" evidence="1">
    <location>
        <begin position="136"/>
        <end position="155"/>
    </location>
</feature>
<feature type="signal peptide" evidence="2">
    <location>
        <begin position="1"/>
        <end position="22"/>
    </location>
</feature>
<gene>
    <name evidence="4" type="primary">Aste57867_8253</name>
    <name evidence="3" type="ORF">As57867_008222</name>
    <name evidence="4" type="ORF">ASTE57867_8253</name>
</gene>
<organism evidence="4 5">
    <name type="scientific">Aphanomyces stellatus</name>
    <dbReference type="NCBI Taxonomy" id="120398"/>
    <lineage>
        <taxon>Eukaryota</taxon>
        <taxon>Sar</taxon>
        <taxon>Stramenopiles</taxon>
        <taxon>Oomycota</taxon>
        <taxon>Saprolegniomycetes</taxon>
        <taxon>Saprolegniales</taxon>
        <taxon>Verrucalvaceae</taxon>
        <taxon>Aphanomyces</taxon>
    </lineage>
</organism>
<keyword evidence="2" id="KW-0732">Signal</keyword>
<sequence length="178" mass="19046">MLHRTATILAATFTVLVVVVTSSSVDHSVVHSRRHTKDGPHETSRSQRFANPTSACQKCGTNLTDPSCLTAFHGLPGAFCHTFVGMNTVQNVCCCASSMDCPVKTNVKVGDGCACKPMADSRQSKFVGAGGPPFDAWALIMVAVFIFPCVLCLCCQWHRGGSPDDVPVDPVIVVEEKY</sequence>
<name>A0A485KJR6_9STRA</name>
<keyword evidence="5" id="KW-1185">Reference proteome</keyword>
<evidence type="ECO:0000256" key="1">
    <source>
        <dbReference type="SAM" id="Phobius"/>
    </source>
</evidence>
<evidence type="ECO:0000313" key="3">
    <source>
        <dbReference type="EMBL" id="KAF0701259.1"/>
    </source>
</evidence>
<keyword evidence="1" id="KW-0812">Transmembrane</keyword>
<dbReference type="Proteomes" id="UP000332933">
    <property type="component" value="Unassembled WGS sequence"/>
</dbReference>
<dbReference type="EMBL" id="CAADRA010005116">
    <property type="protein sequence ID" value="VFT85140.1"/>
    <property type="molecule type" value="Genomic_DNA"/>
</dbReference>
<evidence type="ECO:0000313" key="4">
    <source>
        <dbReference type="EMBL" id="VFT85140.1"/>
    </source>
</evidence>
<feature type="chain" id="PRO_5036116080" evidence="2">
    <location>
        <begin position="23"/>
        <end position="178"/>
    </location>
</feature>
<reference evidence="4 5" key="1">
    <citation type="submission" date="2019-03" db="EMBL/GenBank/DDBJ databases">
        <authorList>
            <person name="Gaulin E."/>
            <person name="Dumas B."/>
        </authorList>
    </citation>
    <scope>NUCLEOTIDE SEQUENCE [LARGE SCALE GENOMIC DNA]</scope>
    <source>
        <strain evidence="4">CBS 568.67</strain>
    </source>
</reference>